<evidence type="ECO:0008006" key="2">
    <source>
        <dbReference type="Google" id="ProtNLM"/>
    </source>
</evidence>
<reference evidence="1" key="1">
    <citation type="submission" date="2018-05" db="EMBL/GenBank/DDBJ databases">
        <authorList>
            <person name="Lanie J.A."/>
            <person name="Ng W.-L."/>
            <person name="Kazmierczak K.M."/>
            <person name="Andrzejewski T.M."/>
            <person name="Davidsen T.M."/>
            <person name="Wayne K.J."/>
            <person name="Tettelin H."/>
            <person name="Glass J.I."/>
            <person name="Rusch D."/>
            <person name="Podicherti R."/>
            <person name="Tsui H.-C.T."/>
            <person name="Winkler M.E."/>
        </authorList>
    </citation>
    <scope>NUCLEOTIDE SEQUENCE</scope>
</reference>
<evidence type="ECO:0000313" key="1">
    <source>
        <dbReference type="EMBL" id="SVB53847.1"/>
    </source>
</evidence>
<dbReference type="GO" id="GO:0070681">
    <property type="term" value="P:glutaminyl-tRNAGln biosynthesis via transamidation"/>
    <property type="evidence" value="ECO:0007669"/>
    <property type="project" value="TreeGrafter"/>
</dbReference>
<name>A0A382EVK0_9ZZZZ</name>
<accession>A0A382EVK0</accession>
<dbReference type="AlphaFoldDB" id="A0A382EVK0"/>
<dbReference type="EMBL" id="UINC01046175">
    <property type="protein sequence ID" value="SVB53847.1"/>
    <property type="molecule type" value="Genomic_DNA"/>
</dbReference>
<gene>
    <name evidence="1" type="ORF">METZ01_LOCUS206701</name>
</gene>
<feature type="non-terminal residue" evidence="1">
    <location>
        <position position="1"/>
    </location>
</feature>
<dbReference type="InterPro" id="IPR003837">
    <property type="entry name" value="GatC"/>
</dbReference>
<sequence>VEVTEAIVKNVAVLAQLELDPQEMNHLMAGMQRILDLAEQMQSIDTKGVEPVSNPLDATQQLRRDEVTEKNQRELYQSIAPATEDGLYLVPKVVE</sequence>
<proteinExistence type="inferred from homology"/>
<dbReference type="GO" id="GO:0006450">
    <property type="term" value="P:regulation of translational fidelity"/>
    <property type="evidence" value="ECO:0007669"/>
    <property type="project" value="InterPro"/>
</dbReference>
<dbReference type="HAMAP" id="MF_00122">
    <property type="entry name" value="GatC"/>
    <property type="match status" value="1"/>
</dbReference>
<protein>
    <recommendedName>
        <fullName evidence="2">Glutamyl-tRNA(Gln) amidotransferase subunit C</fullName>
    </recommendedName>
</protein>
<dbReference type="PANTHER" id="PTHR15004:SF0">
    <property type="entry name" value="GLUTAMYL-TRNA(GLN) AMIDOTRANSFERASE SUBUNIT C, MITOCHONDRIAL"/>
    <property type="match status" value="1"/>
</dbReference>
<organism evidence="1">
    <name type="scientific">marine metagenome</name>
    <dbReference type="NCBI Taxonomy" id="408172"/>
    <lineage>
        <taxon>unclassified sequences</taxon>
        <taxon>metagenomes</taxon>
        <taxon>ecological metagenomes</taxon>
    </lineage>
</organism>
<dbReference type="InterPro" id="IPR036113">
    <property type="entry name" value="Asp/Glu-ADT_sf_sub_c"/>
</dbReference>
<dbReference type="Pfam" id="PF02686">
    <property type="entry name" value="GatC"/>
    <property type="match status" value="1"/>
</dbReference>
<dbReference type="SUPFAM" id="SSF141000">
    <property type="entry name" value="Glu-tRNAGln amidotransferase C subunit"/>
    <property type="match status" value="1"/>
</dbReference>
<dbReference type="NCBIfam" id="TIGR00135">
    <property type="entry name" value="gatC"/>
    <property type="match status" value="1"/>
</dbReference>
<dbReference type="Gene3D" id="1.10.20.60">
    <property type="entry name" value="Glu-tRNAGln amidotransferase C subunit, N-terminal domain"/>
    <property type="match status" value="1"/>
</dbReference>
<dbReference type="PANTHER" id="PTHR15004">
    <property type="entry name" value="GLUTAMYL-TRNA(GLN) AMIDOTRANSFERASE SUBUNIT C, MITOCHONDRIAL"/>
    <property type="match status" value="1"/>
</dbReference>